<keyword evidence="2" id="KW-0472">Membrane</keyword>
<dbReference type="AlphaFoldDB" id="A0AAD6ALE5"/>
<protein>
    <submittedName>
        <fullName evidence="3">Uncharacterized protein</fullName>
    </submittedName>
</protein>
<reference evidence="3" key="1">
    <citation type="submission" date="2022-11" db="EMBL/GenBank/DDBJ databases">
        <title>Chromosome-level genome of Pogonophryne albipinna.</title>
        <authorList>
            <person name="Jo E."/>
        </authorList>
    </citation>
    <scope>NUCLEOTIDE SEQUENCE</scope>
    <source>
        <strain evidence="3">SGF0006</strain>
        <tissue evidence="3">Muscle</tissue>
    </source>
</reference>
<comment type="caution">
    <text evidence="3">The sequence shown here is derived from an EMBL/GenBank/DDBJ whole genome shotgun (WGS) entry which is preliminary data.</text>
</comment>
<dbReference type="EMBL" id="JAPTMU010000019">
    <property type="protein sequence ID" value="KAJ4927273.1"/>
    <property type="molecule type" value="Genomic_DNA"/>
</dbReference>
<sequence>MSSSPVRSSSGNQSTGPEDGRSDTAAIAHPHGLVLLLTVSAAMMGGVRDKMSQRSDGLSPSQPRPCQHVSNMTFPYSNFAPTSSSFLCFCLSPPAEVFTLKKKQ</sequence>
<name>A0AAD6ALE5_9TELE</name>
<keyword evidence="2" id="KW-0812">Transmembrane</keyword>
<keyword evidence="2" id="KW-1133">Transmembrane helix</keyword>
<gene>
    <name evidence="3" type="ORF">JOQ06_015007</name>
</gene>
<evidence type="ECO:0000313" key="3">
    <source>
        <dbReference type="EMBL" id="KAJ4927273.1"/>
    </source>
</evidence>
<feature type="compositionally biased region" description="Polar residues" evidence="1">
    <location>
        <begin position="1"/>
        <end position="16"/>
    </location>
</feature>
<evidence type="ECO:0000256" key="2">
    <source>
        <dbReference type="SAM" id="Phobius"/>
    </source>
</evidence>
<evidence type="ECO:0000313" key="4">
    <source>
        <dbReference type="Proteomes" id="UP001219934"/>
    </source>
</evidence>
<accession>A0AAD6ALE5</accession>
<feature type="non-terminal residue" evidence="3">
    <location>
        <position position="1"/>
    </location>
</feature>
<organism evidence="3 4">
    <name type="scientific">Pogonophryne albipinna</name>
    <dbReference type="NCBI Taxonomy" id="1090488"/>
    <lineage>
        <taxon>Eukaryota</taxon>
        <taxon>Metazoa</taxon>
        <taxon>Chordata</taxon>
        <taxon>Craniata</taxon>
        <taxon>Vertebrata</taxon>
        <taxon>Euteleostomi</taxon>
        <taxon>Actinopterygii</taxon>
        <taxon>Neopterygii</taxon>
        <taxon>Teleostei</taxon>
        <taxon>Neoteleostei</taxon>
        <taxon>Acanthomorphata</taxon>
        <taxon>Eupercaria</taxon>
        <taxon>Perciformes</taxon>
        <taxon>Notothenioidei</taxon>
        <taxon>Pogonophryne</taxon>
    </lineage>
</organism>
<feature type="transmembrane region" description="Helical" evidence="2">
    <location>
        <begin position="27"/>
        <end position="47"/>
    </location>
</feature>
<feature type="region of interest" description="Disordered" evidence="1">
    <location>
        <begin position="1"/>
        <end position="27"/>
    </location>
</feature>
<keyword evidence="4" id="KW-1185">Reference proteome</keyword>
<evidence type="ECO:0000256" key="1">
    <source>
        <dbReference type="SAM" id="MobiDB-lite"/>
    </source>
</evidence>
<dbReference type="Proteomes" id="UP001219934">
    <property type="component" value="Unassembled WGS sequence"/>
</dbReference>
<proteinExistence type="predicted"/>